<dbReference type="Pfam" id="PF12143">
    <property type="entry name" value="PPO1_KFDV"/>
    <property type="match status" value="1"/>
</dbReference>
<feature type="domain" description="Tyrosinase copper-binding" evidence="11">
    <location>
        <begin position="215"/>
        <end position="232"/>
    </location>
</feature>
<feature type="binding site" evidence="7">
    <location>
        <position position="224"/>
    </location>
    <ligand>
        <name>Cu cation</name>
        <dbReference type="ChEBI" id="CHEBI:23378"/>
        <label>A</label>
    </ligand>
</feature>
<protein>
    <submittedName>
        <fullName evidence="13">Polyphenol oxidase A1</fullName>
    </submittedName>
</protein>
<dbReference type="EMBL" id="KE346080">
    <property type="protein sequence ID" value="EXC25716.1"/>
    <property type="molecule type" value="Genomic_DNA"/>
</dbReference>
<dbReference type="InterPro" id="IPR008922">
    <property type="entry name" value="Di-copper_centre_dom_sf"/>
</dbReference>
<dbReference type="Pfam" id="PF00264">
    <property type="entry name" value="Tyrosinase"/>
    <property type="match status" value="1"/>
</dbReference>
<feature type="disulfide bond" evidence="8">
    <location>
        <begin position="118"/>
        <end position="134"/>
    </location>
</feature>
<keyword evidence="4" id="KW-0560">Oxidoreductase</keyword>
<evidence type="ECO:0000256" key="2">
    <source>
        <dbReference type="ARBA" id="ARBA00022723"/>
    </source>
</evidence>
<evidence type="ECO:0000259" key="11">
    <source>
        <dbReference type="PROSITE" id="PS00497"/>
    </source>
</evidence>
<dbReference type="PIRSF" id="PIRSF000290">
    <property type="entry name" value="PPO_plant"/>
    <property type="match status" value="1"/>
</dbReference>
<evidence type="ECO:0000256" key="3">
    <source>
        <dbReference type="ARBA" id="ARBA00022784"/>
    </source>
</evidence>
<feature type="binding site" evidence="7">
    <location>
        <position position="344"/>
    </location>
    <ligand>
        <name>Cu cation</name>
        <dbReference type="ChEBI" id="CHEBI:23378"/>
        <label>B</label>
    </ligand>
</feature>
<comment type="similarity">
    <text evidence="1">Belongs to the tyrosinase family.</text>
</comment>
<evidence type="ECO:0000259" key="12">
    <source>
        <dbReference type="PROSITE" id="PS00498"/>
    </source>
</evidence>
<sequence length="563" mass="63474">MASFFLTQPLILTTSIPKTSFRNKSPTPNNTSDHAKRKSKALSPGSSIFSCMASRDGNHDDQQNPTTNETHQSWELTRRNVMFGLGGLYGSMSTCWMPSEHPLSAIAAPIPPPDISTCHDVPKSGDAHDKVNCCPPEPTIIDYVPPPVTCLRVRRPAHMASCEYIAKYNKATELMKNLPLSDPRNFMQQANVHCTYCDGAYYQAGLTENIPLCVHNSWLFFPFHRWYLYFYEKILGNLIGDPTFALPFWNWDHPDGMQIPHMYTDNLSSLYDELRSTAHQPPATVNLSYGGGGEYRERQVEENLCVMHKNMVSGAKLPQLFFGSPYRLGNTGGTCAGTIEQHPHNSVHNWTGTERTPLGEDMGIFYAAGRDPIFFAHHANVDRMWSIWKTLDGRKRQDIKDRDFLDAGFLFYDENARLHKSAEVGKSSSPEVELTTKLPIHLKGRKAVTAVVPRPKKARSKEEKEEEEEVLVLEGIGFDTLKPVKFDVYGNNEYAPGPEYSEFAGSFVNVPHAPCEDHYKHNLAITELLDEIEADNDDEIKVTLVLMNDYEITIEGIRIELLS</sequence>
<dbReference type="InterPro" id="IPR002227">
    <property type="entry name" value="Tyrosinase_Cu-bd"/>
</dbReference>
<dbReference type="InterPro" id="IPR050316">
    <property type="entry name" value="Tyrosinase/Hemocyanin"/>
</dbReference>
<dbReference type="GO" id="GO:0046872">
    <property type="term" value="F:metal ion binding"/>
    <property type="evidence" value="ECO:0007669"/>
    <property type="project" value="UniProtKB-KW"/>
</dbReference>
<feature type="binding site" evidence="7">
    <location>
        <position position="215"/>
    </location>
    <ligand>
        <name>Cu cation</name>
        <dbReference type="ChEBI" id="CHEBI:23378"/>
        <label>A</label>
    </ligand>
</feature>
<keyword evidence="6 8" id="KW-1015">Disulfide bond</keyword>
<feature type="cross-link" description="2'-(S-cysteinyl)-histidine (Cys-His)" evidence="9">
    <location>
        <begin position="197"/>
        <end position="215"/>
    </location>
</feature>
<evidence type="ECO:0000256" key="7">
    <source>
        <dbReference type="PIRSR" id="PIRSR000290-1"/>
    </source>
</evidence>
<dbReference type="PROSITE" id="PS00498">
    <property type="entry name" value="TYROSINASE_2"/>
    <property type="match status" value="1"/>
</dbReference>
<dbReference type="GO" id="GO:0046148">
    <property type="term" value="P:pigment biosynthetic process"/>
    <property type="evidence" value="ECO:0007669"/>
    <property type="project" value="InterPro"/>
</dbReference>
<dbReference type="SMR" id="W9STI3"/>
<accession>W9STI3</accession>
<evidence type="ECO:0000256" key="8">
    <source>
        <dbReference type="PIRSR" id="PIRSR000290-2"/>
    </source>
</evidence>
<dbReference type="PANTHER" id="PTHR11474">
    <property type="entry name" value="TYROSINASE FAMILY MEMBER"/>
    <property type="match status" value="1"/>
</dbReference>
<dbReference type="AlphaFoldDB" id="W9STI3"/>
<feature type="compositionally biased region" description="Polar residues" evidence="10">
    <location>
        <begin position="63"/>
        <end position="73"/>
    </location>
</feature>
<comment type="cofactor">
    <cofactor evidence="7">
        <name>Cu(2+)</name>
        <dbReference type="ChEBI" id="CHEBI:29036"/>
    </cofactor>
    <text evidence="7">Binds 2 copper ions per subunit.</text>
</comment>
<evidence type="ECO:0000256" key="4">
    <source>
        <dbReference type="ARBA" id="ARBA00023002"/>
    </source>
</evidence>
<dbReference type="STRING" id="981085.W9STI3"/>
<gene>
    <name evidence="13" type="ORF">L484_001917</name>
</gene>
<feature type="domain" description="Tyrosinase copper-binding" evidence="12">
    <location>
        <begin position="371"/>
        <end position="382"/>
    </location>
</feature>
<dbReference type="PRINTS" id="PR00092">
    <property type="entry name" value="TYROSINASE"/>
</dbReference>
<dbReference type="PANTHER" id="PTHR11474:SF76">
    <property type="entry name" value="SHKT DOMAIN-CONTAINING PROTEIN"/>
    <property type="match status" value="1"/>
</dbReference>
<dbReference type="Proteomes" id="UP000030645">
    <property type="component" value="Unassembled WGS sequence"/>
</dbReference>
<keyword evidence="3" id="KW-0883">Thioether bond</keyword>
<feature type="binding site" evidence="7">
    <location>
        <position position="348"/>
    </location>
    <ligand>
        <name>Cu cation</name>
        <dbReference type="ChEBI" id="CHEBI:23378"/>
        <label>B</label>
    </ligand>
</feature>
<evidence type="ECO:0000256" key="6">
    <source>
        <dbReference type="ARBA" id="ARBA00023157"/>
    </source>
</evidence>
<feature type="disulfide bond" evidence="8">
    <location>
        <begin position="133"/>
        <end position="194"/>
    </location>
</feature>
<dbReference type="InterPro" id="IPR022740">
    <property type="entry name" value="Polyphenol_oxidase_C"/>
</dbReference>
<dbReference type="GO" id="GO:0004097">
    <property type="term" value="F:catechol oxidase activity"/>
    <property type="evidence" value="ECO:0007669"/>
    <property type="project" value="InterPro"/>
</dbReference>
<keyword evidence="5 7" id="KW-0186">Copper</keyword>
<keyword evidence="2 7" id="KW-0479">Metal-binding</keyword>
<name>W9STI3_9ROSA</name>
<organism evidence="13 14">
    <name type="scientific">Morus notabilis</name>
    <dbReference type="NCBI Taxonomy" id="981085"/>
    <lineage>
        <taxon>Eukaryota</taxon>
        <taxon>Viridiplantae</taxon>
        <taxon>Streptophyta</taxon>
        <taxon>Embryophyta</taxon>
        <taxon>Tracheophyta</taxon>
        <taxon>Spermatophyta</taxon>
        <taxon>Magnoliopsida</taxon>
        <taxon>eudicotyledons</taxon>
        <taxon>Gunneridae</taxon>
        <taxon>Pentapetalae</taxon>
        <taxon>rosids</taxon>
        <taxon>fabids</taxon>
        <taxon>Rosales</taxon>
        <taxon>Moraceae</taxon>
        <taxon>Moreae</taxon>
        <taxon>Morus</taxon>
    </lineage>
</organism>
<dbReference type="InterPro" id="IPR022739">
    <property type="entry name" value="Polyphenol_oxidase_cen"/>
</dbReference>
<feature type="region of interest" description="Disordered" evidence="10">
    <location>
        <begin position="17"/>
        <end position="73"/>
    </location>
</feature>
<feature type="binding site" evidence="7">
    <location>
        <position position="378"/>
    </location>
    <ligand>
        <name>Cu cation</name>
        <dbReference type="ChEBI" id="CHEBI:23378"/>
        <label>B</label>
    </ligand>
</feature>
<evidence type="ECO:0000256" key="9">
    <source>
        <dbReference type="PIRSR" id="PIRSR000290-3"/>
    </source>
</evidence>
<dbReference type="eggNOG" id="ENOG502QVBP">
    <property type="taxonomic scope" value="Eukaryota"/>
</dbReference>
<evidence type="ECO:0000256" key="10">
    <source>
        <dbReference type="SAM" id="MobiDB-lite"/>
    </source>
</evidence>
<dbReference type="InterPro" id="IPR016213">
    <property type="entry name" value="Polyphenol_oxidase"/>
</dbReference>
<reference evidence="14" key="1">
    <citation type="submission" date="2013-01" db="EMBL/GenBank/DDBJ databases">
        <title>Draft Genome Sequence of a Mulberry Tree, Morus notabilis C.K. Schneid.</title>
        <authorList>
            <person name="He N."/>
            <person name="Zhao S."/>
        </authorList>
    </citation>
    <scope>NUCLEOTIDE SEQUENCE</scope>
</reference>
<evidence type="ECO:0000256" key="5">
    <source>
        <dbReference type="ARBA" id="ARBA00023008"/>
    </source>
</evidence>
<dbReference type="SUPFAM" id="SSF48056">
    <property type="entry name" value="Di-copper centre-containing domain"/>
    <property type="match status" value="1"/>
</dbReference>
<feature type="compositionally biased region" description="Polar residues" evidence="10">
    <location>
        <begin position="17"/>
        <end position="32"/>
    </location>
</feature>
<dbReference type="Gene3D" id="1.10.1280.10">
    <property type="entry name" value="Di-copper center containing domain from catechol oxidase"/>
    <property type="match status" value="1"/>
</dbReference>
<evidence type="ECO:0000313" key="13">
    <source>
        <dbReference type="EMBL" id="EXC25716.1"/>
    </source>
</evidence>
<proteinExistence type="inferred from homology"/>
<keyword evidence="14" id="KW-1185">Reference proteome</keyword>
<evidence type="ECO:0000313" key="14">
    <source>
        <dbReference type="Proteomes" id="UP000030645"/>
    </source>
</evidence>
<evidence type="ECO:0000256" key="1">
    <source>
        <dbReference type="ARBA" id="ARBA00009928"/>
    </source>
</evidence>
<dbReference type="PROSITE" id="PS00497">
    <property type="entry name" value="TYROSINASE_1"/>
    <property type="match status" value="1"/>
</dbReference>
<feature type="binding site" evidence="7">
    <location>
        <position position="193"/>
    </location>
    <ligand>
        <name>Cu cation</name>
        <dbReference type="ChEBI" id="CHEBI:23378"/>
        <label>A</label>
    </ligand>
</feature>
<dbReference type="Pfam" id="PF12142">
    <property type="entry name" value="PPO1_DWL"/>
    <property type="match status" value="1"/>
</dbReference>